<dbReference type="PANTHER" id="PTHR15503:SF22">
    <property type="entry name" value="TRANSPOSON TY3-I GAG POLYPROTEIN"/>
    <property type="match status" value="1"/>
</dbReference>
<keyword evidence="1" id="KW-0862">Zinc</keyword>
<evidence type="ECO:0000256" key="1">
    <source>
        <dbReference type="PROSITE-ProRule" id="PRU00047"/>
    </source>
</evidence>
<protein>
    <submittedName>
        <fullName evidence="4">Retrotransposon gag protein</fullName>
    </submittedName>
</protein>
<dbReference type="InterPro" id="IPR005162">
    <property type="entry name" value="Retrotrans_gag_dom"/>
</dbReference>
<dbReference type="GO" id="GO:0008270">
    <property type="term" value="F:zinc ion binding"/>
    <property type="evidence" value="ECO:0007669"/>
    <property type="project" value="UniProtKB-KW"/>
</dbReference>
<feature type="compositionally biased region" description="Polar residues" evidence="2">
    <location>
        <begin position="217"/>
        <end position="229"/>
    </location>
</feature>
<proteinExistence type="predicted"/>
<dbReference type="PROSITE" id="PS50158">
    <property type="entry name" value="ZF_CCHC"/>
    <property type="match status" value="1"/>
</dbReference>
<dbReference type="Pfam" id="PF00098">
    <property type="entry name" value="zf-CCHC"/>
    <property type="match status" value="1"/>
</dbReference>
<dbReference type="SMART" id="SM00343">
    <property type="entry name" value="ZnF_C2HC"/>
    <property type="match status" value="1"/>
</dbReference>
<dbReference type="AlphaFoldDB" id="A0A9P8MRD2"/>
<sequence length="297" mass="34318">MMREIISLRQEVQVLRNGGGNGQVRDIGEAVKPKQPGPFDGTHGTLRDFLTQLKAYHRFYPTKLSDPVEKVLHAGNCLSGTALAWFGPIMRDFLDNQPARRDNETDEVFASFQGFEEAITKVFGTTDEEREAEQKLRELRQRISASDYAAKFRQVTSKLDWDDEPLMSRFYDGLKEEVKDELYKENRPDNLSDYIAMAVRIDDRQYARRQEKKQGRGNWNPSYGNNFNRRANYKKKRETPIAYAHTTNPGRMDLDATQKSKGKCFNCGKLGHYSKECRQPRKEKKPTGPQPQKVRNT</sequence>
<dbReference type="EMBL" id="JAIZPD010000012">
    <property type="protein sequence ID" value="KAH0959677.1"/>
    <property type="molecule type" value="Genomic_DNA"/>
</dbReference>
<dbReference type="Pfam" id="PF03732">
    <property type="entry name" value="Retrotrans_gag"/>
    <property type="match status" value="1"/>
</dbReference>
<dbReference type="GO" id="GO:0003676">
    <property type="term" value="F:nucleic acid binding"/>
    <property type="evidence" value="ECO:0007669"/>
    <property type="project" value="InterPro"/>
</dbReference>
<dbReference type="Gene3D" id="4.10.60.10">
    <property type="entry name" value="Zinc finger, CCHC-type"/>
    <property type="match status" value="1"/>
</dbReference>
<reference evidence="4" key="1">
    <citation type="submission" date="2021-09" db="EMBL/GenBank/DDBJ databases">
        <title>A high-quality genome of the endoparasitic fungus Hirsutella rhossiliensis with a comparison of Hirsutella genomes reveals transposable elements contributing to genome size variation.</title>
        <authorList>
            <person name="Lin R."/>
            <person name="Jiao Y."/>
            <person name="Sun X."/>
            <person name="Ling J."/>
            <person name="Xie B."/>
            <person name="Cheng X."/>
        </authorList>
    </citation>
    <scope>NUCLEOTIDE SEQUENCE</scope>
    <source>
        <strain evidence="4">HR02</strain>
    </source>
</reference>
<dbReference type="OrthoDB" id="5151719at2759"/>
<evidence type="ECO:0000313" key="4">
    <source>
        <dbReference type="EMBL" id="KAH0959677.1"/>
    </source>
</evidence>
<feature type="region of interest" description="Disordered" evidence="2">
    <location>
        <begin position="269"/>
        <end position="297"/>
    </location>
</feature>
<evidence type="ECO:0000256" key="2">
    <source>
        <dbReference type="SAM" id="MobiDB-lite"/>
    </source>
</evidence>
<organism evidence="4 5">
    <name type="scientific">Hirsutella rhossiliensis</name>
    <dbReference type="NCBI Taxonomy" id="111463"/>
    <lineage>
        <taxon>Eukaryota</taxon>
        <taxon>Fungi</taxon>
        <taxon>Dikarya</taxon>
        <taxon>Ascomycota</taxon>
        <taxon>Pezizomycotina</taxon>
        <taxon>Sordariomycetes</taxon>
        <taxon>Hypocreomycetidae</taxon>
        <taxon>Hypocreales</taxon>
        <taxon>Ophiocordycipitaceae</taxon>
        <taxon>Hirsutella</taxon>
    </lineage>
</organism>
<evidence type="ECO:0000259" key="3">
    <source>
        <dbReference type="PROSITE" id="PS50158"/>
    </source>
</evidence>
<accession>A0A9P8MRD2</accession>
<keyword evidence="5" id="KW-1185">Reference proteome</keyword>
<dbReference type="InterPro" id="IPR032567">
    <property type="entry name" value="RTL1-rel"/>
</dbReference>
<dbReference type="RefSeq" id="XP_044717190.1">
    <property type="nucleotide sequence ID" value="XM_044867930.1"/>
</dbReference>
<dbReference type="GeneID" id="68358588"/>
<dbReference type="SUPFAM" id="SSF57756">
    <property type="entry name" value="Retrovirus zinc finger-like domains"/>
    <property type="match status" value="1"/>
</dbReference>
<keyword evidence="1" id="KW-0863">Zinc-finger</keyword>
<dbReference type="Proteomes" id="UP000824596">
    <property type="component" value="Unassembled WGS sequence"/>
</dbReference>
<name>A0A9P8MRD2_9HYPO</name>
<evidence type="ECO:0000313" key="5">
    <source>
        <dbReference type="Proteomes" id="UP000824596"/>
    </source>
</evidence>
<keyword evidence="1" id="KW-0479">Metal-binding</keyword>
<comment type="caution">
    <text evidence="4">The sequence shown here is derived from an EMBL/GenBank/DDBJ whole genome shotgun (WGS) entry which is preliminary data.</text>
</comment>
<dbReference type="PANTHER" id="PTHR15503">
    <property type="entry name" value="LDOC1 RELATED"/>
    <property type="match status" value="1"/>
</dbReference>
<dbReference type="InterPro" id="IPR001878">
    <property type="entry name" value="Znf_CCHC"/>
</dbReference>
<feature type="region of interest" description="Disordered" evidence="2">
    <location>
        <begin position="207"/>
        <end position="237"/>
    </location>
</feature>
<feature type="domain" description="CCHC-type" evidence="3">
    <location>
        <begin position="263"/>
        <end position="279"/>
    </location>
</feature>
<dbReference type="InterPro" id="IPR036875">
    <property type="entry name" value="Znf_CCHC_sf"/>
</dbReference>
<gene>
    <name evidence="4" type="ORF">HRG_09459</name>
</gene>